<evidence type="ECO:0000313" key="2">
    <source>
        <dbReference type="Proteomes" id="UP000078560"/>
    </source>
</evidence>
<gene>
    <name evidence="1" type="ORF">POVCU2_0002800</name>
</gene>
<protein>
    <submittedName>
        <fullName evidence="1">Uncharacterized protein</fullName>
    </submittedName>
</protein>
<dbReference type="Proteomes" id="UP000078560">
    <property type="component" value="Unassembled WGS sequence"/>
</dbReference>
<dbReference type="EMBL" id="FLQU01000037">
    <property type="protein sequence ID" value="SBS80086.1"/>
    <property type="molecule type" value="Genomic_DNA"/>
</dbReference>
<name>A0A1A8VI36_PLAOA</name>
<accession>A0A1A8VI36</accession>
<organism evidence="1 2">
    <name type="scientific">Plasmodium ovale curtisi</name>
    <dbReference type="NCBI Taxonomy" id="864141"/>
    <lineage>
        <taxon>Eukaryota</taxon>
        <taxon>Sar</taxon>
        <taxon>Alveolata</taxon>
        <taxon>Apicomplexa</taxon>
        <taxon>Aconoidasida</taxon>
        <taxon>Haemosporida</taxon>
        <taxon>Plasmodiidae</taxon>
        <taxon>Plasmodium</taxon>
        <taxon>Plasmodium (Plasmodium)</taxon>
    </lineage>
</organism>
<evidence type="ECO:0000313" key="1">
    <source>
        <dbReference type="EMBL" id="SBS80086.1"/>
    </source>
</evidence>
<sequence length="106" mass="11678">MAQNSSHLLSKWASCAGFIKARLCTLLNSHLPCAFLLSSTRSSFGLSFLVAPVFEKHVASEGSERGEGKYQSRERLTCARLEIQQILLGIYEEGKNSNDQSERGKG</sequence>
<reference evidence="2" key="1">
    <citation type="submission" date="2016-05" db="EMBL/GenBank/DDBJ databases">
        <authorList>
            <person name="Naeem Raeece"/>
        </authorList>
    </citation>
    <scope>NUCLEOTIDE SEQUENCE [LARGE SCALE GENOMIC DNA]</scope>
</reference>
<proteinExistence type="predicted"/>
<dbReference type="AlphaFoldDB" id="A0A1A8VI36"/>